<dbReference type="InterPro" id="IPR017958">
    <property type="entry name" value="Gln-tRNA_amidoTrfase_suB_CS"/>
</dbReference>
<dbReference type="Gene3D" id="3.30.1360.30">
    <property type="entry name" value="GAD-like domain"/>
    <property type="match status" value="1"/>
</dbReference>
<evidence type="ECO:0000313" key="8">
    <source>
        <dbReference type="EMBL" id="AIZ57232.1"/>
    </source>
</evidence>
<dbReference type="Proteomes" id="UP000030787">
    <property type="component" value="Chromosome"/>
</dbReference>
<dbReference type="GO" id="GO:0005737">
    <property type="term" value="C:cytoplasm"/>
    <property type="evidence" value="ECO:0007669"/>
    <property type="project" value="InterPro"/>
</dbReference>
<dbReference type="SUPFAM" id="SSF55931">
    <property type="entry name" value="Glutamine synthetase/guanido kinase"/>
    <property type="match status" value="1"/>
</dbReference>
<dbReference type="GeneID" id="24819030"/>
<dbReference type="SUPFAM" id="SSF55261">
    <property type="entry name" value="GAD domain-like"/>
    <property type="match status" value="1"/>
</dbReference>
<dbReference type="InterPro" id="IPR017959">
    <property type="entry name" value="Asn/Gln-tRNA_amidoTrfase_suB/E"/>
</dbReference>
<feature type="domain" description="Asn/Gln amidotransferase" evidence="7">
    <location>
        <begin position="477"/>
        <end position="616"/>
    </location>
</feature>
<dbReference type="InterPro" id="IPR042114">
    <property type="entry name" value="GatB_C_1"/>
</dbReference>
<keyword evidence="1 6" id="KW-0436">Ligase</keyword>
<evidence type="ECO:0000259" key="7">
    <source>
        <dbReference type="SMART" id="SM00845"/>
    </source>
</evidence>
<evidence type="ECO:0000256" key="2">
    <source>
        <dbReference type="ARBA" id="ARBA00022741"/>
    </source>
</evidence>
<dbReference type="Pfam" id="PF02637">
    <property type="entry name" value="GatB_Yqey"/>
    <property type="match status" value="1"/>
</dbReference>
<dbReference type="HOGENOM" id="CLU_030702_0_0_2"/>
<keyword evidence="4 6" id="KW-0648">Protein biosynthesis</keyword>
<dbReference type="PROSITE" id="PS01234">
    <property type="entry name" value="GATB"/>
    <property type="match status" value="1"/>
</dbReference>
<dbReference type="AlphaFoldDB" id="A0A0A7LG14"/>
<dbReference type="HAMAP" id="MF_00588">
    <property type="entry name" value="GatE"/>
    <property type="match status" value="1"/>
</dbReference>
<dbReference type="EMBL" id="CP010070">
    <property type="protein sequence ID" value="AIZ57232.1"/>
    <property type="molecule type" value="Genomic_DNA"/>
</dbReference>
<keyword evidence="2 6" id="KW-0547">Nucleotide-binding</keyword>
<dbReference type="PANTHER" id="PTHR11659">
    <property type="entry name" value="GLUTAMYL-TRNA GLN AMIDOTRANSFERASE SUBUNIT B MITOCHONDRIAL AND PROKARYOTIC PET112-RELATED"/>
    <property type="match status" value="1"/>
</dbReference>
<dbReference type="Pfam" id="PF02934">
    <property type="entry name" value="GatB_N"/>
    <property type="match status" value="1"/>
</dbReference>
<keyword evidence="3 6" id="KW-0067">ATP-binding</keyword>
<dbReference type="GO" id="GO:0050567">
    <property type="term" value="F:glutaminyl-tRNA synthase (glutamine-hydrolyzing) activity"/>
    <property type="evidence" value="ECO:0007669"/>
    <property type="project" value="UniProtKB-UniRule"/>
</dbReference>
<evidence type="ECO:0000256" key="1">
    <source>
        <dbReference type="ARBA" id="ARBA00022598"/>
    </source>
</evidence>
<dbReference type="GO" id="GO:0006412">
    <property type="term" value="P:translation"/>
    <property type="evidence" value="ECO:0007669"/>
    <property type="project" value="UniProtKB-UniRule"/>
</dbReference>
<comment type="function">
    <text evidence="6">Allows the formation of correctly charged Gln-tRNA(Gln) through the transamidation of misacylated Glu-tRNA(Gln) in organisms which lack glutaminyl-tRNA synthetase. The reaction takes place in the presence of glutamine and ATP through an activated gamma-phospho-Glu-tRNA(Gln). The GatDE system is specific for glutamate and does not act on aspartate.</text>
</comment>
<dbReference type="InterPro" id="IPR006075">
    <property type="entry name" value="Asn/Gln-tRNA_Trfase_suB/E_cat"/>
</dbReference>
<comment type="similarity">
    <text evidence="6">Belongs to the GatB/GatE family. GatE subfamily.</text>
</comment>
<dbReference type="EC" id="6.3.5.-" evidence="6"/>
<evidence type="ECO:0000256" key="3">
    <source>
        <dbReference type="ARBA" id="ARBA00022840"/>
    </source>
</evidence>
<dbReference type="InterPro" id="IPR003789">
    <property type="entry name" value="Asn/Gln_tRNA_amidoTrase-B-like"/>
</dbReference>
<dbReference type="PANTHER" id="PTHR11659:SF2">
    <property type="entry name" value="GLUTAMYL-TRNA(GLN) AMIDOTRANSFERASE SUBUNIT E"/>
    <property type="match status" value="1"/>
</dbReference>
<evidence type="ECO:0000256" key="5">
    <source>
        <dbReference type="ARBA" id="ARBA00047913"/>
    </source>
</evidence>
<name>A0A0A7LG14_9ARCH</name>
<evidence type="ECO:0000313" key="9">
    <source>
        <dbReference type="Proteomes" id="UP000030787"/>
    </source>
</evidence>
<sequence length="621" mass="68906">MSKERELKCGIEIHQQLDTKKLFCDCESTLMDEGYGAFYRRLRPTAGESGEIDRAALAQYEKGEGFRYQCCERCTCLCELDEEPPHNVNEEAMDTSLTFSMMLNANIVDEVHFMRKIAIDGSNTTGYQRTALISMDGAVEVNGKKIGISSVCLEEDSARKVEASGNVVLWRMDRLGIPLIEVATAPDMETPEEVMEVALRLGSILRATKKVKRGIGTIREDINISIPGGARVEIKGAQELRLLPDYVRNEMERQKMLIKIKSILSERKAKTVEFLPVDVTEMFSRSSSKVIKSALSDKGKVIAVKLPGFAGVLNGDNGKLRLGSEMAQYARTRGVKGIFHSDELPNYGIEKEYVDALRAHFKLSSEDAFVICAEKEKKATDALKVAVMRANFAINGVPEETRDPLPDGTTRFSRPLPGAARMYPETDVPPISITEERMKRLKENMPEYPEEIAKRLGSTYGINIQQAAQIVRQSRDELFVKVAEKTGMTAAAATTLTNTYTELERENIDPDSISEAKIIELFKLLKENKFSKEALPSLLREIAEGTEIKEAVCKLGLEAVDCGEASKIIASIIKEREEFVRSKGMDAIGPLMGPVMAALRGKIDGKQANELLAQEIKKLMG</sequence>
<reference evidence="8 9" key="1">
    <citation type="journal article" date="2014" name="Appl. Environ. Microbiol.">
        <title>Comparative Genome Analysis of 'Candidatus Methanoplasma termitum' Indicates a New Mode of Energy Metabolism in the Seventh Order of Methanogens.</title>
        <authorList>
            <person name="Lang K."/>
            <person name="Schuldes J."/>
            <person name="Klingl A."/>
            <person name="Poehlein A."/>
            <person name="Daniel R."/>
            <person name="Brune A."/>
        </authorList>
    </citation>
    <scope>NUCLEOTIDE SEQUENCE [LARGE SCALE GENOMIC DNA]</scope>
    <source>
        <strain evidence="9">Mpt1</strain>
    </source>
</reference>
<dbReference type="NCBIfam" id="NF003107">
    <property type="entry name" value="PRK04028.1"/>
    <property type="match status" value="1"/>
</dbReference>
<dbReference type="Gene3D" id="1.10.10.410">
    <property type="match status" value="1"/>
</dbReference>
<dbReference type="SUPFAM" id="SSF89095">
    <property type="entry name" value="GatB/YqeY motif"/>
    <property type="match status" value="1"/>
</dbReference>
<dbReference type="InterPro" id="IPR004414">
    <property type="entry name" value="GatE"/>
</dbReference>
<gene>
    <name evidence="6 8" type="primary">gatE</name>
    <name evidence="8" type="ORF">Mpt1_c13710</name>
</gene>
<dbReference type="InterPro" id="IPR004115">
    <property type="entry name" value="GAD-like_sf"/>
</dbReference>
<dbReference type="InterPro" id="IPR014746">
    <property type="entry name" value="Gln_synth/guanido_kin_cat_dom"/>
</dbReference>
<evidence type="ECO:0000256" key="6">
    <source>
        <dbReference type="HAMAP-Rule" id="MF_00588"/>
    </source>
</evidence>
<dbReference type="Gene3D" id="1.10.150.380">
    <property type="entry name" value="GatB domain, N-terminal subdomain"/>
    <property type="match status" value="1"/>
</dbReference>
<dbReference type="InterPro" id="IPR023168">
    <property type="entry name" value="GatB_Yqey_C_2"/>
</dbReference>
<comment type="catalytic activity">
    <reaction evidence="5 6">
        <text>L-glutamyl-tRNA(Gln) + L-glutamine + ATP + H2O = L-glutaminyl-tRNA(Gln) + L-glutamate + ADP + phosphate + H(+)</text>
        <dbReference type="Rhea" id="RHEA:17521"/>
        <dbReference type="Rhea" id="RHEA-COMP:9681"/>
        <dbReference type="Rhea" id="RHEA-COMP:9684"/>
        <dbReference type="ChEBI" id="CHEBI:15377"/>
        <dbReference type="ChEBI" id="CHEBI:15378"/>
        <dbReference type="ChEBI" id="CHEBI:29985"/>
        <dbReference type="ChEBI" id="CHEBI:30616"/>
        <dbReference type="ChEBI" id="CHEBI:43474"/>
        <dbReference type="ChEBI" id="CHEBI:58359"/>
        <dbReference type="ChEBI" id="CHEBI:78520"/>
        <dbReference type="ChEBI" id="CHEBI:78521"/>
        <dbReference type="ChEBI" id="CHEBI:456216"/>
    </reaction>
</comment>
<dbReference type="KEGG" id="mear:Mpt1_c13710"/>
<proteinExistence type="inferred from homology"/>
<dbReference type="SMART" id="SM00845">
    <property type="entry name" value="GatB_Yqey"/>
    <property type="match status" value="1"/>
</dbReference>
<dbReference type="Pfam" id="PF02938">
    <property type="entry name" value="GAD"/>
    <property type="match status" value="1"/>
</dbReference>
<dbReference type="GO" id="GO:0005524">
    <property type="term" value="F:ATP binding"/>
    <property type="evidence" value="ECO:0007669"/>
    <property type="project" value="UniProtKB-KW"/>
</dbReference>
<dbReference type="InterPro" id="IPR029351">
    <property type="entry name" value="GAD_dom"/>
</dbReference>
<dbReference type="InterPro" id="IPR018027">
    <property type="entry name" value="Asn/Gln_amidotransferase"/>
</dbReference>
<comment type="subunit">
    <text evidence="6">Heterodimer of GatD and GatE.</text>
</comment>
<accession>A0A0A7LG14</accession>
<dbReference type="GO" id="GO:0004812">
    <property type="term" value="F:aminoacyl-tRNA ligase activity"/>
    <property type="evidence" value="ECO:0007669"/>
    <property type="project" value="InterPro"/>
</dbReference>
<dbReference type="GO" id="GO:0070681">
    <property type="term" value="P:glutaminyl-tRNAGln biosynthesis via transamidation"/>
    <property type="evidence" value="ECO:0007669"/>
    <property type="project" value="TreeGrafter"/>
</dbReference>
<protein>
    <recommendedName>
        <fullName evidence="6">Glutamyl-tRNA(Gln) amidotransferase subunit E</fullName>
        <shortName evidence="6">Glu-ADT subunit E</shortName>
        <ecNumber evidence="6">6.3.5.-</ecNumber>
    </recommendedName>
</protein>
<dbReference type="RefSeq" id="WP_048113375.1">
    <property type="nucleotide sequence ID" value="NZ_CP010070.1"/>
</dbReference>
<dbReference type="NCBIfam" id="TIGR00134">
    <property type="entry name" value="gatE_arch"/>
    <property type="match status" value="1"/>
</dbReference>
<keyword evidence="9" id="KW-1185">Reference proteome</keyword>
<evidence type="ECO:0000256" key="4">
    <source>
        <dbReference type="ARBA" id="ARBA00022917"/>
    </source>
</evidence>
<organism evidence="8 9">
    <name type="scientific">Candidatus Methanoplasma termitum</name>
    <dbReference type="NCBI Taxonomy" id="1577791"/>
    <lineage>
        <taxon>Archaea</taxon>
        <taxon>Methanobacteriati</taxon>
        <taxon>Thermoplasmatota</taxon>
        <taxon>Thermoplasmata</taxon>
        <taxon>Methanomassiliicoccales</taxon>
        <taxon>Methanomassiliicoccaceae</taxon>
        <taxon>Candidatus Methanoplasma</taxon>
    </lineage>
</organism>
<dbReference type="STRING" id="1577791.Mpt1_c13710"/>
<dbReference type="OrthoDB" id="7316at2157"/>